<keyword evidence="1" id="KW-0472">Membrane</keyword>
<evidence type="ECO:0000313" key="2">
    <source>
        <dbReference type="EMBL" id="PRH86747.1"/>
    </source>
</evidence>
<reference evidence="2 3" key="1">
    <citation type="submission" date="2018-02" db="EMBL/GenBank/DDBJ databases">
        <title>Whole genome sequencing of endophytic bacterium.</title>
        <authorList>
            <person name="Eedara R."/>
            <person name="Podile A.R."/>
        </authorList>
    </citation>
    <scope>NUCLEOTIDE SEQUENCE [LARGE SCALE GENOMIC DNA]</scope>
    <source>
        <strain evidence="2 3">RP1T</strain>
    </source>
</reference>
<accession>A0A2S9QBM7</accession>
<comment type="caution">
    <text evidence="2">The sequence shown here is derived from an EMBL/GenBank/DDBJ whole genome shotgun (WGS) entry which is preliminary data.</text>
</comment>
<dbReference type="RefSeq" id="WP_068282581.1">
    <property type="nucleotide sequence ID" value="NZ_PUEJ01000005.1"/>
</dbReference>
<name>A0A2S9QBM7_9HYPH</name>
<protein>
    <submittedName>
        <fullName evidence="2">DUF1467 domain-containing protein</fullName>
    </submittedName>
</protein>
<evidence type="ECO:0000313" key="3">
    <source>
        <dbReference type="Proteomes" id="UP000237682"/>
    </source>
</evidence>
<dbReference type="InterPro" id="IPR009935">
    <property type="entry name" value="DUF1467"/>
</dbReference>
<dbReference type="Pfam" id="PF07330">
    <property type="entry name" value="DUF1467"/>
    <property type="match status" value="1"/>
</dbReference>
<dbReference type="AlphaFoldDB" id="A0A2S9QBM7"/>
<proteinExistence type="predicted"/>
<sequence>MSIVLSIALFFVIWWMTLFAVLPLGVKSQFEGGEVVPGTEAGAPQRPMLLKKAGITTVIAVAIFTCVYLVVSKHWMPHQIFDIVPDLKQ</sequence>
<dbReference type="OrthoDB" id="9804637at2"/>
<dbReference type="Proteomes" id="UP000237682">
    <property type="component" value="Unassembled WGS sequence"/>
</dbReference>
<keyword evidence="1" id="KW-0812">Transmembrane</keyword>
<keyword evidence="1" id="KW-1133">Transmembrane helix</keyword>
<evidence type="ECO:0000256" key="1">
    <source>
        <dbReference type="SAM" id="Phobius"/>
    </source>
</evidence>
<organism evidence="2 3">
    <name type="scientific">Labrys okinawensis</name>
    <dbReference type="NCBI Taxonomy" id="346911"/>
    <lineage>
        <taxon>Bacteria</taxon>
        <taxon>Pseudomonadati</taxon>
        <taxon>Pseudomonadota</taxon>
        <taxon>Alphaproteobacteria</taxon>
        <taxon>Hyphomicrobiales</taxon>
        <taxon>Xanthobacteraceae</taxon>
        <taxon>Labrys</taxon>
    </lineage>
</organism>
<feature type="transmembrane region" description="Helical" evidence="1">
    <location>
        <begin position="53"/>
        <end position="71"/>
    </location>
</feature>
<feature type="transmembrane region" description="Helical" evidence="1">
    <location>
        <begin position="7"/>
        <end position="26"/>
    </location>
</feature>
<gene>
    <name evidence="2" type="ORF">C5L14_15700</name>
</gene>
<dbReference type="EMBL" id="PUEJ01000005">
    <property type="protein sequence ID" value="PRH86747.1"/>
    <property type="molecule type" value="Genomic_DNA"/>
</dbReference>
<keyword evidence="3" id="KW-1185">Reference proteome</keyword>